<evidence type="ECO:0000313" key="11">
    <source>
        <dbReference type="Proteomes" id="UP001652621"/>
    </source>
</evidence>
<evidence type="ECO:0000259" key="10">
    <source>
        <dbReference type="PROSITE" id="PS50240"/>
    </source>
</evidence>
<dbReference type="Proteomes" id="UP001652621">
    <property type="component" value="Unplaced"/>
</dbReference>
<keyword evidence="5 8" id="KW-0378">Hydrolase</keyword>
<dbReference type="InterPro" id="IPR033116">
    <property type="entry name" value="TRYPSIN_SER"/>
</dbReference>
<evidence type="ECO:0000256" key="4">
    <source>
        <dbReference type="ARBA" id="ARBA00022670"/>
    </source>
</evidence>
<dbReference type="CDD" id="cd00190">
    <property type="entry name" value="Tryp_SPc"/>
    <property type="match status" value="1"/>
</dbReference>
<evidence type="ECO:0000256" key="2">
    <source>
        <dbReference type="ARBA" id="ARBA00007664"/>
    </source>
</evidence>
<feature type="domain" description="Peptidase S1" evidence="10">
    <location>
        <begin position="59"/>
        <end position="300"/>
    </location>
</feature>
<keyword evidence="6 8" id="KW-0720">Serine protease</keyword>
<dbReference type="InterPro" id="IPR050430">
    <property type="entry name" value="Peptidase_S1"/>
</dbReference>
<dbReference type="AlphaFoldDB" id="A0A9J7CVU4"/>
<evidence type="ECO:0000256" key="9">
    <source>
        <dbReference type="SAM" id="SignalP"/>
    </source>
</evidence>
<dbReference type="Gene3D" id="2.40.10.10">
    <property type="entry name" value="Trypsin-like serine proteases"/>
    <property type="match status" value="1"/>
</dbReference>
<dbReference type="KEGG" id="mde:101894718"/>
<keyword evidence="11" id="KW-1185">Reference proteome</keyword>
<keyword evidence="9" id="KW-0732">Signal</keyword>
<proteinExistence type="inferred from homology"/>
<dbReference type="SUPFAM" id="SSF50494">
    <property type="entry name" value="Trypsin-like serine proteases"/>
    <property type="match status" value="1"/>
</dbReference>
<protein>
    <submittedName>
        <fullName evidence="12">Chymotrypsin-2-like</fullName>
    </submittedName>
</protein>
<dbReference type="InterPro" id="IPR001254">
    <property type="entry name" value="Trypsin_dom"/>
</dbReference>
<evidence type="ECO:0000256" key="5">
    <source>
        <dbReference type="ARBA" id="ARBA00022801"/>
    </source>
</evidence>
<keyword evidence="4 8" id="KW-0645">Protease</keyword>
<dbReference type="InterPro" id="IPR009003">
    <property type="entry name" value="Peptidase_S1_PA"/>
</dbReference>
<dbReference type="PANTHER" id="PTHR24276:SF91">
    <property type="entry name" value="AT26814P-RELATED"/>
    <property type="match status" value="1"/>
</dbReference>
<dbReference type="InterPro" id="IPR043504">
    <property type="entry name" value="Peptidase_S1_PA_chymotrypsin"/>
</dbReference>
<evidence type="ECO:0000256" key="1">
    <source>
        <dbReference type="ARBA" id="ARBA00004613"/>
    </source>
</evidence>
<dbReference type="PRINTS" id="PR00722">
    <property type="entry name" value="CHYMOTRYPSIN"/>
</dbReference>
<dbReference type="PANTHER" id="PTHR24276">
    <property type="entry name" value="POLYSERASE-RELATED"/>
    <property type="match status" value="1"/>
</dbReference>
<dbReference type="Pfam" id="PF00089">
    <property type="entry name" value="Trypsin"/>
    <property type="match status" value="1"/>
</dbReference>
<dbReference type="PROSITE" id="PS50240">
    <property type="entry name" value="TRYPSIN_DOM"/>
    <property type="match status" value="1"/>
</dbReference>
<dbReference type="InterPro" id="IPR001314">
    <property type="entry name" value="Peptidase_S1A"/>
</dbReference>
<keyword evidence="7" id="KW-1015">Disulfide bond</keyword>
<keyword evidence="3" id="KW-0964">Secreted</keyword>
<dbReference type="InterPro" id="IPR018114">
    <property type="entry name" value="TRYPSIN_HIS"/>
</dbReference>
<evidence type="ECO:0000256" key="6">
    <source>
        <dbReference type="ARBA" id="ARBA00022825"/>
    </source>
</evidence>
<feature type="chain" id="PRO_5047436362" evidence="9">
    <location>
        <begin position="35"/>
        <end position="322"/>
    </location>
</feature>
<dbReference type="GeneID" id="101894718"/>
<reference evidence="12" key="1">
    <citation type="submission" date="2025-08" db="UniProtKB">
        <authorList>
            <consortium name="RefSeq"/>
        </authorList>
    </citation>
    <scope>IDENTIFICATION</scope>
    <source>
        <strain evidence="12">Aabys</strain>
        <tissue evidence="12">Whole body</tissue>
    </source>
</reference>
<sequence>MKFLSNYFKMSVKLKIILCFCFLSLFVEISKVNCNSNNNTVKIHSLSSKTNSRDTIHRIIGGYRTDELSLAKFLVSIRTKSIFLDLFPSYFGTDHICGGSILNSQMILTAAHCLVEGEEAVTPSSLKVVAKTPKRLNKVPQTEILAVKKVLIHPLYDAKDFHNDIGLLKLKDEITLDGIWAEKTRLPNMGPIIHSKCTVIGWGCMFEGGPLSNDILYVDVIIYEPSFCETYFPALGEKKICAADKDSPEMNVCPGDSGGPLFCNDVLTGIVSYKHDGEEELPAVYTDVFSHLDWIDRNSGCELYFVCVWTWLIDLILVVLLI</sequence>
<evidence type="ECO:0000256" key="3">
    <source>
        <dbReference type="ARBA" id="ARBA00022525"/>
    </source>
</evidence>
<dbReference type="OrthoDB" id="10059102at2759"/>
<dbReference type="GO" id="GO:0006508">
    <property type="term" value="P:proteolysis"/>
    <property type="evidence" value="ECO:0007669"/>
    <property type="project" value="UniProtKB-KW"/>
</dbReference>
<dbReference type="PROSITE" id="PS00134">
    <property type="entry name" value="TRYPSIN_HIS"/>
    <property type="match status" value="1"/>
</dbReference>
<dbReference type="GO" id="GO:0004252">
    <property type="term" value="F:serine-type endopeptidase activity"/>
    <property type="evidence" value="ECO:0007669"/>
    <property type="project" value="InterPro"/>
</dbReference>
<dbReference type="VEuPathDB" id="VectorBase:MDOMA2_008018"/>
<dbReference type="PROSITE" id="PS00135">
    <property type="entry name" value="TRYPSIN_SER"/>
    <property type="match status" value="1"/>
</dbReference>
<dbReference type="GO" id="GO:0005576">
    <property type="term" value="C:extracellular region"/>
    <property type="evidence" value="ECO:0007669"/>
    <property type="project" value="UniProtKB-SubCell"/>
</dbReference>
<accession>A0A9J7CVU4</accession>
<comment type="similarity">
    <text evidence="2">Belongs to the peptidase S1 family.</text>
</comment>
<organism evidence="11 12">
    <name type="scientific">Musca domestica</name>
    <name type="common">House fly</name>
    <dbReference type="NCBI Taxonomy" id="7370"/>
    <lineage>
        <taxon>Eukaryota</taxon>
        <taxon>Metazoa</taxon>
        <taxon>Ecdysozoa</taxon>
        <taxon>Arthropoda</taxon>
        <taxon>Hexapoda</taxon>
        <taxon>Insecta</taxon>
        <taxon>Pterygota</taxon>
        <taxon>Neoptera</taxon>
        <taxon>Endopterygota</taxon>
        <taxon>Diptera</taxon>
        <taxon>Brachycera</taxon>
        <taxon>Muscomorpha</taxon>
        <taxon>Muscoidea</taxon>
        <taxon>Muscidae</taxon>
        <taxon>Musca</taxon>
    </lineage>
</organism>
<evidence type="ECO:0000256" key="7">
    <source>
        <dbReference type="ARBA" id="ARBA00023157"/>
    </source>
</evidence>
<comment type="subcellular location">
    <subcellularLocation>
        <location evidence="1">Secreted</location>
    </subcellularLocation>
</comment>
<evidence type="ECO:0000256" key="8">
    <source>
        <dbReference type="RuleBase" id="RU363034"/>
    </source>
</evidence>
<feature type="signal peptide" evidence="9">
    <location>
        <begin position="1"/>
        <end position="34"/>
    </location>
</feature>
<dbReference type="RefSeq" id="XP_005186317.3">
    <property type="nucleotide sequence ID" value="XM_005186260.3"/>
</dbReference>
<evidence type="ECO:0000313" key="12">
    <source>
        <dbReference type="RefSeq" id="XP_005186317.3"/>
    </source>
</evidence>
<gene>
    <name evidence="12" type="primary">LOC101894718</name>
</gene>
<dbReference type="SMART" id="SM00020">
    <property type="entry name" value="Tryp_SPc"/>
    <property type="match status" value="1"/>
</dbReference>
<name>A0A9J7CVU4_MUSDO</name>